<keyword evidence="3 4" id="KW-0472">Membrane</keyword>
<organism evidence="6 7">
    <name type="scientific">Magnetospirillum aberrantis SpK</name>
    <dbReference type="NCBI Taxonomy" id="908842"/>
    <lineage>
        <taxon>Bacteria</taxon>
        <taxon>Pseudomonadati</taxon>
        <taxon>Pseudomonadota</taxon>
        <taxon>Alphaproteobacteria</taxon>
        <taxon>Rhodospirillales</taxon>
        <taxon>Rhodospirillaceae</taxon>
        <taxon>Magnetospirillum</taxon>
    </lineage>
</organism>
<comment type="caution">
    <text evidence="6">The sequence shown here is derived from an EMBL/GenBank/DDBJ whole genome shotgun (WGS) entry which is preliminary data.</text>
</comment>
<proteinExistence type="predicted"/>
<dbReference type="SUPFAM" id="SSF103473">
    <property type="entry name" value="MFS general substrate transporter"/>
    <property type="match status" value="1"/>
</dbReference>
<sequence>MAPHSGRLLLGGMLALAVAVGLGRFAFTPILPVMQAEYGFDAQGSGWLAASNNVGYLVGALWAGTVRDDSTRHRLLFLGLILLVTSLALMPATASPAVWNLLRLVAGVASAWIFVLATALVIPLLAAAGHARWSGLHFGGVGAGIVLAGLVVGWTVDSFGADAGWLVTAALGLGAALAAWPILAAAHPHVPASATAPTARTSAFPMSLLAAAYFCEGLGYIVTGTFLVAVVRATPDIADTANLAWTLVGLAALPSTVLWSFLAERHGHLRVLVAAHLIQAAGVALPALSNHPAAVLAGAALYGGTFLGIVGMSLAFGRVLNPSGAARVMGFLTAAFGIGQIIGPVLGARLAAEGGWSLALLAAAAIVMLGAPLLLAGHAWARRRAVGYSSTTITLPNTPSVSISPIRAEE</sequence>
<dbReference type="InterPro" id="IPR036259">
    <property type="entry name" value="MFS_trans_sf"/>
</dbReference>
<dbReference type="Pfam" id="PF06779">
    <property type="entry name" value="MFS_4"/>
    <property type="match status" value="1"/>
</dbReference>
<reference evidence="6 7" key="1">
    <citation type="submission" date="2020-02" db="EMBL/GenBank/DDBJ databases">
        <authorList>
            <person name="Dziuba M."/>
            <person name="Kuznetsov B."/>
            <person name="Mardanov A."/>
            <person name="Ravin N."/>
            <person name="Grouzdev D."/>
        </authorList>
    </citation>
    <scope>NUCLEOTIDE SEQUENCE [LARGE SCALE GENOMIC DNA]</scope>
    <source>
        <strain evidence="6 7">SpK</strain>
    </source>
</reference>
<evidence type="ECO:0000256" key="2">
    <source>
        <dbReference type="ARBA" id="ARBA00022989"/>
    </source>
</evidence>
<feature type="transmembrane region" description="Helical" evidence="4">
    <location>
        <begin position="138"/>
        <end position="157"/>
    </location>
</feature>
<dbReference type="GO" id="GO:0022857">
    <property type="term" value="F:transmembrane transporter activity"/>
    <property type="evidence" value="ECO:0007669"/>
    <property type="project" value="InterPro"/>
</dbReference>
<dbReference type="EMBL" id="JAAIYP010000039">
    <property type="protein sequence ID" value="NFV81316.1"/>
    <property type="molecule type" value="Genomic_DNA"/>
</dbReference>
<evidence type="ECO:0000256" key="1">
    <source>
        <dbReference type="ARBA" id="ARBA00022692"/>
    </source>
</evidence>
<feature type="transmembrane region" description="Helical" evidence="4">
    <location>
        <begin position="207"/>
        <end position="231"/>
    </location>
</feature>
<dbReference type="AlphaFoldDB" id="A0A7C9QX07"/>
<feature type="transmembrane region" description="Helical" evidence="4">
    <location>
        <begin position="294"/>
        <end position="316"/>
    </location>
</feature>
<accession>A0A7C9QX07</accession>
<dbReference type="PANTHER" id="PTHR23537">
    <property type="match status" value="1"/>
</dbReference>
<feature type="transmembrane region" description="Helical" evidence="4">
    <location>
        <begin position="356"/>
        <end position="375"/>
    </location>
</feature>
<dbReference type="InterPro" id="IPR010645">
    <property type="entry name" value="MFS_4"/>
</dbReference>
<evidence type="ECO:0000256" key="4">
    <source>
        <dbReference type="SAM" id="Phobius"/>
    </source>
</evidence>
<feature type="transmembrane region" description="Helical" evidence="4">
    <location>
        <begin position="243"/>
        <end position="262"/>
    </location>
</feature>
<evidence type="ECO:0000313" key="7">
    <source>
        <dbReference type="Proteomes" id="UP000480684"/>
    </source>
</evidence>
<feature type="transmembrane region" description="Helical" evidence="4">
    <location>
        <begin position="328"/>
        <end position="350"/>
    </location>
</feature>
<dbReference type="Proteomes" id="UP000480684">
    <property type="component" value="Unassembled WGS sequence"/>
</dbReference>
<feature type="transmembrane region" description="Helical" evidence="4">
    <location>
        <begin position="47"/>
        <end position="63"/>
    </location>
</feature>
<feature type="domain" description="Major facilitator superfamily (MFS) profile" evidence="5">
    <location>
        <begin position="9"/>
        <end position="382"/>
    </location>
</feature>
<evidence type="ECO:0000259" key="5">
    <source>
        <dbReference type="PROSITE" id="PS50850"/>
    </source>
</evidence>
<dbReference type="RefSeq" id="WP_163681207.1">
    <property type="nucleotide sequence ID" value="NZ_JAAIYP010000039.1"/>
</dbReference>
<feature type="transmembrane region" description="Helical" evidence="4">
    <location>
        <begin position="75"/>
        <end position="98"/>
    </location>
</feature>
<name>A0A7C9QX07_9PROT</name>
<dbReference type="Gene3D" id="1.20.1250.20">
    <property type="entry name" value="MFS general substrate transporter like domains"/>
    <property type="match status" value="2"/>
</dbReference>
<evidence type="ECO:0000256" key="3">
    <source>
        <dbReference type="ARBA" id="ARBA00023136"/>
    </source>
</evidence>
<gene>
    <name evidence="6" type="ORF">G4223_14460</name>
</gene>
<keyword evidence="1 4" id="KW-0812">Transmembrane</keyword>
<dbReference type="InterPro" id="IPR020846">
    <property type="entry name" value="MFS_dom"/>
</dbReference>
<keyword evidence="2 4" id="KW-1133">Transmembrane helix</keyword>
<feature type="transmembrane region" description="Helical" evidence="4">
    <location>
        <begin position="104"/>
        <end position="126"/>
    </location>
</feature>
<feature type="transmembrane region" description="Helical" evidence="4">
    <location>
        <begin position="163"/>
        <end position="186"/>
    </location>
</feature>
<evidence type="ECO:0000313" key="6">
    <source>
        <dbReference type="EMBL" id="NFV81316.1"/>
    </source>
</evidence>
<dbReference type="PROSITE" id="PS50850">
    <property type="entry name" value="MFS"/>
    <property type="match status" value="1"/>
</dbReference>
<dbReference type="PANTHER" id="PTHR23537:SF1">
    <property type="entry name" value="SUGAR TRANSPORTER"/>
    <property type="match status" value="1"/>
</dbReference>
<protein>
    <submittedName>
        <fullName evidence="6">YbfB/YjiJ family MFS transporter</fullName>
    </submittedName>
</protein>
<dbReference type="GO" id="GO:0005886">
    <property type="term" value="C:plasma membrane"/>
    <property type="evidence" value="ECO:0007669"/>
    <property type="project" value="TreeGrafter"/>
</dbReference>
<feature type="transmembrane region" description="Helical" evidence="4">
    <location>
        <begin position="269"/>
        <end position="288"/>
    </location>
</feature>
<keyword evidence="7" id="KW-1185">Reference proteome</keyword>